<dbReference type="Gene3D" id="1.10.1040.10">
    <property type="entry name" value="N-(1-d-carboxylethyl)-l-norvaline Dehydrogenase, domain 2"/>
    <property type="match status" value="1"/>
</dbReference>
<dbReference type="InterPro" id="IPR015815">
    <property type="entry name" value="HIBADH-related"/>
</dbReference>
<keyword evidence="7" id="KW-1185">Reference proteome</keyword>
<dbReference type="Proteomes" id="UP000820669">
    <property type="component" value="Unassembled WGS sequence"/>
</dbReference>
<dbReference type="SUPFAM" id="SSF48179">
    <property type="entry name" value="6-phosphogluconate dehydrogenase C-terminal domain-like"/>
    <property type="match status" value="1"/>
</dbReference>
<dbReference type="InterPro" id="IPR013328">
    <property type="entry name" value="6PGD_dom2"/>
</dbReference>
<proteinExistence type="inferred from homology"/>
<dbReference type="InterPro" id="IPR006115">
    <property type="entry name" value="6PGDH_NADP-bd"/>
</dbReference>
<gene>
    <name evidence="6" type="ORF">HF526_20495</name>
</gene>
<dbReference type="InterPro" id="IPR051265">
    <property type="entry name" value="HIBADH-related_NP60_sf"/>
</dbReference>
<dbReference type="Pfam" id="PF03446">
    <property type="entry name" value="NAD_binding_2"/>
    <property type="match status" value="1"/>
</dbReference>
<keyword evidence="2" id="KW-0560">Oxidoreductase</keyword>
<dbReference type="InterPro" id="IPR008927">
    <property type="entry name" value="6-PGluconate_DH-like_C_sf"/>
</dbReference>
<evidence type="ECO:0000256" key="3">
    <source>
        <dbReference type="ARBA" id="ARBA00023027"/>
    </source>
</evidence>
<feature type="domain" description="3-hydroxyisobutyrate dehydrogenase-like NAD-binding" evidence="5">
    <location>
        <begin position="172"/>
        <end position="284"/>
    </location>
</feature>
<sequence length="291" mass="30714">MADKPTVALLGTGIMGSAMGRNLLKAGFPLRVWNRTQEKAQPLAEQGAVLGTTPADAVESAQVIITMLRDGDAVLHAMNEAAPKLGRGQIWAQMSTTGPQAVPAEAAFADEYGLTLVDAPVLGTKQPAEQGQLVILAAGPQSVRPVVQSVFDVLGKKILWVDDNAARAVASKLKLVANNWVIGLTNAVAETMALAKGAEVDARAFLDAVEGGPLDVPYLRIKAKAILENNFEPSFALENATKDAALIVALAHECHVSLPVAEAMLARMRKAIEMGHGDEDIAATYFASFDR</sequence>
<comment type="similarity">
    <text evidence="1">Belongs to the HIBADH-related family.</text>
</comment>
<name>A0ABX1SH04_9PSEU</name>
<dbReference type="InterPro" id="IPR036291">
    <property type="entry name" value="NAD(P)-bd_dom_sf"/>
</dbReference>
<evidence type="ECO:0000259" key="4">
    <source>
        <dbReference type="Pfam" id="PF03446"/>
    </source>
</evidence>
<organism evidence="6 7">
    <name type="scientific">Pseudonocardia acidicola</name>
    <dbReference type="NCBI Taxonomy" id="2724939"/>
    <lineage>
        <taxon>Bacteria</taxon>
        <taxon>Bacillati</taxon>
        <taxon>Actinomycetota</taxon>
        <taxon>Actinomycetes</taxon>
        <taxon>Pseudonocardiales</taxon>
        <taxon>Pseudonocardiaceae</taxon>
        <taxon>Pseudonocardia</taxon>
    </lineage>
</organism>
<dbReference type="InterPro" id="IPR029154">
    <property type="entry name" value="HIBADH-like_NADP-bd"/>
</dbReference>
<evidence type="ECO:0000313" key="6">
    <source>
        <dbReference type="EMBL" id="NMH99676.1"/>
    </source>
</evidence>
<protein>
    <submittedName>
        <fullName evidence="6">NAD(P)-dependent oxidoreductase</fullName>
    </submittedName>
</protein>
<dbReference type="SUPFAM" id="SSF51735">
    <property type="entry name" value="NAD(P)-binding Rossmann-fold domains"/>
    <property type="match status" value="1"/>
</dbReference>
<evidence type="ECO:0000256" key="1">
    <source>
        <dbReference type="ARBA" id="ARBA00009080"/>
    </source>
</evidence>
<dbReference type="PIRSF" id="PIRSF000103">
    <property type="entry name" value="HIBADH"/>
    <property type="match status" value="1"/>
</dbReference>
<comment type="caution">
    <text evidence="6">The sequence shown here is derived from an EMBL/GenBank/DDBJ whole genome shotgun (WGS) entry which is preliminary data.</text>
</comment>
<reference evidence="6 7" key="1">
    <citation type="submission" date="2020-04" db="EMBL/GenBank/DDBJ databases">
        <authorList>
            <person name="Klaysubun C."/>
            <person name="Duangmal K."/>
            <person name="Lipun K."/>
        </authorList>
    </citation>
    <scope>NUCLEOTIDE SEQUENCE [LARGE SCALE GENOMIC DNA]</scope>
    <source>
        <strain evidence="6 7">K10HN5</strain>
    </source>
</reference>
<evidence type="ECO:0000313" key="7">
    <source>
        <dbReference type="Proteomes" id="UP000820669"/>
    </source>
</evidence>
<dbReference type="Gene3D" id="3.40.50.720">
    <property type="entry name" value="NAD(P)-binding Rossmann-like Domain"/>
    <property type="match status" value="1"/>
</dbReference>
<feature type="domain" description="6-phosphogluconate dehydrogenase NADP-binding" evidence="4">
    <location>
        <begin position="6"/>
        <end position="160"/>
    </location>
</feature>
<accession>A0ABX1SH04</accession>
<dbReference type="PANTHER" id="PTHR43580">
    <property type="entry name" value="OXIDOREDUCTASE GLYR1-RELATED"/>
    <property type="match status" value="1"/>
</dbReference>
<dbReference type="Pfam" id="PF14833">
    <property type="entry name" value="NAD_binding_11"/>
    <property type="match status" value="1"/>
</dbReference>
<dbReference type="EMBL" id="JAAXLA010000040">
    <property type="protein sequence ID" value="NMH99676.1"/>
    <property type="molecule type" value="Genomic_DNA"/>
</dbReference>
<evidence type="ECO:0000259" key="5">
    <source>
        <dbReference type="Pfam" id="PF14833"/>
    </source>
</evidence>
<keyword evidence="3" id="KW-0520">NAD</keyword>
<dbReference type="PANTHER" id="PTHR43580:SF2">
    <property type="entry name" value="CYTOKINE-LIKE NUCLEAR FACTOR N-PAC"/>
    <property type="match status" value="1"/>
</dbReference>
<evidence type="ECO:0000256" key="2">
    <source>
        <dbReference type="ARBA" id="ARBA00023002"/>
    </source>
</evidence>